<gene>
    <name evidence="2" type="ORF">J437_LFUL018287</name>
</gene>
<reference evidence="2" key="2">
    <citation type="submission" date="2017-10" db="EMBL/GenBank/DDBJ databases">
        <title>Ladona fulva Genome sequencing and assembly.</title>
        <authorList>
            <person name="Murali S."/>
            <person name="Richards S."/>
            <person name="Bandaranaike D."/>
            <person name="Bellair M."/>
            <person name="Blankenburg K."/>
            <person name="Chao H."/>
            <person name="Dinh H."/>
            <person name="Doddapaneni H."/>
            <person name="Dugan-Rocha S."/>
            <person name="Elkadiri S."/>
            <person name="Gnanaolivu R."/>
            <person name="Hernandez B."/>
            <person name="Skinner E."/>
            <person name="Javaid M."/>
            <person name="Lee S."/>
            <person name="Li M."/>
            <person name="Ming W."/>
            <person name="Munidasa M."/>
            <person name="Muniz J."/>
            <person name="Nguyen L."/>
            <person name="Hughes D."/>
            <person name="Osuji N."/>
            <person name="Pu L.-L."/>
            <person name="Puazo M."/>
            <person name="Qu C."/>
            <person name="Quiroz J."/>
            <person name="Raj R."/>
            <person name="Weissenberger G."/>
            <person name="Xin Y."/>
            <person name="Zou X."/>
            <person name="Han Y."/>
            <person name="Worley K."/>
            <person name="Muzny D."/>
            <person name="Gibbs R."/>
        </authorList>
    </citation>
    <scope>NUCLEOTIDE SEQUENCE</scope>
    <source>
        <strain evidence="2">Sampled in the wild</strain>
    </source>
</reference>
<feature type="region of interest" description="Disordered" evidence="1">
    <location>
        <begin position="65"/>
        <end position="98"/>
    </location>
</feature>
<dbReference type="Proteomes" id="UP000792457">
    <property type="component" value="Unassembled WGS sequence"/>
</dbReference>
<organism evidence="2 3">
    <name type="scientific">Ladona fulva</name>
    <name type="common">Scarce chaser dragonfly</name>
    <name type="synonym">Libellula fulva</name>
    <dbReference type="NCBI Taxonomy" id="123851"/>
    <lineage>
        <taxon>Eukaryota</taxon>
        <taxon>Metazoa</taxon>
        <taxon>Ecdysozoa</taxon>
        <taxon>Arthropoda</taxon>
        <taxon>Hexapoda</taxon>
        <taxon>Insecta</taxon>
        <taxon>Pterygota</taxon>
        <taxon>Palaeoptera</taxon>
        <taxon>Odonata</taxon>
        <taxon>Epiprocta</taxon>
        <taxon>Anisoptera</taxon>
        <taxon>Libelluloidea</taxon>
        <taxon>Libellulidae</taxon>
        <taxon>Ladona</taxon>
    </lineage>
</organism>
<protein>
    <submittedName>
        <fullName evidence="2">Uncharacterized protein</fullName>
    </submittedName>
</protein>
<dbReference type="AlphaFoldDB" id="A0A8K0P4S9"/>
<keyword evidence="3" id="KW-1185">Reference proteome</keyword>
<comment type="caution">
    <text evidence="2">The sequence shown here is derived from an EMBL/GenBank/DDBJ whole genome shotgun (WGS) entry which is preliminary data.</text>
</comment>
<name>A0A8K0P4S9_LADFU</name>
<evidence type="ECO:0000256" key="1">
    <source>
        <dbReference type="SAM" id="MobiDB-lite"/>
    </source>
</evidence>
<evidence type="ECO:0000313" key="2">
    <source>
        <dbReference type="EMBL" id="KAG8232308.1"/>
    </source>
</evidence>
<dbReference type="EMBL" id="KZ308611">
    <property type="protein sequence ID" value="KAG8232308.1"/>
    <property type="molecule type" value="Genomic_DNA"/>
</dbReference>
<feature type="compositionally biased region" description="Gly residues" evidence="1">
    <location>
        <begin position="66"/>
        <end position="98"/>
    </location>
</feature>
<reference evidence="2" key="1">
    <citation type="submission" date="2013-04" db="EMBL/GenBank/DDBJ databases">
        <authorList>
            <person name="Qu J."/>
            <person name="Murali S.C."/>
            <person name="Bandaranaike D."/>
            <person name="Bellair M."/>
            <person name="Blankenburg K."/>
            <person name="Chao H."/>
            <person name="Dinh H."/>
            <person name="Doddapaneni H."/>
            <person name="Downs B."/>
            <person name="Dugan-Rocha S."/>
            <person name="Elkadiri S."/>
            <person name="Gnanaolivu R.D."/>
            <person name="Hernandez B."/>
            <person name="Javaid M."/>
            <person name="Jayaseelan J.C."/>
            <person name="Lee S."/>
            <person name="Li M."/>
            <person name="Ming W."/>
            <person name="Munidasa M."/>
            <person name="Muniz J."/>
            <person name="Nguyen L."/>
            <person name="Ongeri F."/>
            <person name="Osuji N."/>
            <person name="Pu L.-L."/>
            <person name="Puazo M."/>
            <person name="Qu C."/>
            <person name="Quiroz J."/>
            <person name="Raj R."/>
            <person name="Weissenberger G."/>
            <person name="Xin Y."/>
            <person name="Zou X."/>
            <person name="Han Y."/>
            <person name="Richards S."/>
            <person name="Worley K."/>
            <person name="Muzny D."/>
            <person name="Gibbs R."/>
        </authorList>
    </citation>
    <scope>NUCLEOTIDE SEQUENCE</scope>
    <source>
        <strain evidence="2">Sampled in the wild</strain>
    </source>
</reference>
<accession>A0A8K0P4S9</accession>
<proteinExistence type="predicted"/>
<evidence type="ECO:0000313" key="3">
    <source>
        <dbReference type="Proteomes" id="UP000792457"/>
    </source>
</evidence>
<sequence length="210" mass="21919">MAVGVKGLTTGPLLHLQNLMLSVFPMPFSIANESRVTCGVSKAVSSPLPSSPSCHQLCPTPFVTGSPGGPGGPLSPGGPSGPGNPLGPGGPGAPGLPLGPGGPDSILYSLIAVLSVWTLTAMSMYPGQQFLRKQSTHSPSTLHLYLVVMMLSDGHCRVSGLKKTEGKFVVLFDQEYPGNNRLLHPIFGRVCLFLNPNCFLVPLLSLLTIH</sequence>